<protein>
    <recommendedName>
        <fullName evidence="3">Aromatic ring-opening dioxygenase LigB</fullName>
    </recommendedName>
</protein>
<accession>A0ABW9FJI2</accession>
<keyword evidence="2" id="KW-1185">Reference proteome</keyword>
<evidence type="ECO:0000313" key="2">
    <source>
        <dbReference type="Proteomes" id="UP001629745"/>
    </source>
</evidence>
<evidence type="ECO:0000313" key="1">
    <source>
        <dbReference type="EMBL" id="MFM1725740.1"/>
    </source>
</evidence>
<evidence type="ECO:0008006" key="3">
    <source>
        <dbReference type="Google" id="ProtNLM"/>
    </source>
</evidence>
<reference evidence="1 2" key="1">
    <citation type="submission" date="2023-11" db="EMBL/GenBank/DDBJ databases">
        <authorList>
            <person name="Val-Calvo J."/>
            <person name="Scortti M."/>
            <person name="Vazquez-Boland J."/>
        </authorList>
    </citation>
    <scope>NUCLEOTIDE SEQUENCE [LARGE SCALE GENOMIC DNA]</scope>
    <source>
        <strain evidence="1 2">PAM 2766</strain>
    </source>
</reference>
<sequence length="246" mass="24800">MLTAAAFVPSPPLLVPQLAGAAASETDRLRRAACDVAGRLADSCTEWTAIGVAEAGGAAVELPAESLGTFRGFGVDVRVGLSEGAAGDPDPEMPLAALVAGWLRGRSAPAASARVRVLAADTPARDCVRLGAQLRAEFDASPVPQGLLVVADGANTLTDKAPGAFDERSADLQTTLDRALAGGDPAALTALDPELCAAVGLTGRAAWQVLSGVFGGEAGAGQPRKAESLYSGAPYGVGYHVGMWLP</sequence>
<proteinExistence type="predicted"/>
<comment type="caution">
    <text evidence="1">The sequence shown here is derived from an EMBL/GenBank/DDBJ whole genome shotgun (WGS) entry which is preliminary data.</text>
</comment>
<dbReference type="EMBL" id="JBDLNV010000007">
    <property type="protein sequence ID" value="MFM1725740.1"/>
    <property type="molecule type" value="Genomic_DNA"/>
</dbReference>
<dbReference type="Proteomes" id="UP001629745">
    <property type="component" value="Unassembled WGS sequence"/>
</dbReference>
<dbReference type="RefSeq" id="WP_420166201.1">
    <property type="nucleotide sequence ID" value="NZ_JBDLNV010000007.1"/>
</dbReference>
<name>A0ABW9FJI2_9NOCA</name>
<organism evidence="1 2">
    <name type="scientific">Rhodococcus parequi</name>
    <dbReference type="NCBI Taxonomy" id="3137122"/>
    <lineage>
        <taxon>Bacteria</taxon>
        <taxon>Bacillati</taxon>
        <taxon>Actinomycetota</taxon>
        <taxon>Actinomycetes</taxon>
        <taxon>Mycobacteriales</taxon>
        <taxon>Nocardiaceae</taxon>
        <taxon>Rhodococcus</taxon>
    </lineage>
</organism>
<gene>
    <name evidence="1" type="ORF">ABEU20_004363</name>
</gene>
<dbReference type="Gene3D" id="3.40.830.10">
    <property type="entry name" value="LigB-like"/>
    <property type="match status" value="1"/>
</dbReference>